<dbReference type="AlphaFoldDB" id="A0A9W4GPV0"/>
<evidence type="ECO:0000313" key="2">
    <source>
        <dbReference type="Proteomes" id="UP001152519"/>
    </source>
</evidence>
<gene>
    <name evidence="1" type="ORF">SCOCK_180135</name>
</gene>
<dbReference type="Proteomes" id="UP001152519">
    <property type="component" value="Unassembled WGS sequence"/>
</dbReference>
<dbReference type="RefSeq" id="WP_251487679.1">
    <property type="nucleotide sequence ID" value="NZ_CAJSLV010000046.1"/>
</dbReference>
<evidence type="ECO:0000313" key="1">
    <source>
        <dbReference type="EMBL" id="CAG6392758.1"/>
    </source>
</evidence>
<protein>
    <recommendedName>
        <fullName evidence="3">TIGR04255 family protein</fullName>
    </recommendedName>
</protein>
<dbReference type="NCBIfam" id="TIGR04255">
    <property type="entry name" value="sporadTIGR04255"/>
    <property type="match status" value="1"/>
</dbReference>
<accession>A0A9W4GPV0</accession>
<reference evidence="1" key="1">
    <citation type="submission" date="2021-05" db="EMBL/GenBank/DDBJ databases">
        <authorList>
            <person name="Arsene-Ploetze F."/>
        </authorList>
    </citation>
    <scope>NUCLEOTIDE SEQUENCE</scope>
    <source>
        <strain evidence="1">DSM 42138</strain>
    </source>
</reference>
<proteinExistence type="predicted"/>
<sequence>MGTREIYPNPPLALTVVELRHPAAPALSDADQASLKAVLTSSFPLFKPAHRINLTVTTSGTSQERITDARYMTRDHTASISYRPDAIVVETTRYKRRSALRGLLHQAVEARQKVAPVDGVERLGIRYINEVRAPDVDEAKDWAQWISPALTGLIKIKTADDGGPRNWQGLAEFGTPASGVVLRHGIFDGYAVDPTGDLRRPTPNPGPFYLIDMDSFWASEGDTQVLEWESVETRFDAAALSANELFEQLVTDEYRREVLRVEH</sequence>
<comment type="caution">
    <text evidence="1">The sequence shown here is derived from an EMBL/GenBank/DDBJ whole genome shotgun (WGS) entry which is preliminary data.</text>
</comment>
<keyword evidence="2" id="KW-1185">Reference proteome</keyword>
<organism evidence="1 2">
    <name type="scientific">Actinacidiphila cocklensis</name>
    <dbReference type="NCBI Taxonomy" id="887465"/>
    <lineage>
        <taxon>Bacteria</taxon>
        <taxon>Bacillati</taxon>
        <taxon>Actinomycetota</taxon>
        <taxon>Actinomycetes</taxon>
        <taxon>Kitasatosporales</taxon>
        <taxon>Streptomycetaceae</taxon>
        <taxon>Actinacidiphila</taxon>
    </lineage>
</organism>
<evidence type="ECO:0008006" key="3">
    <source>
        <dbReference type="Google" id="ProtNLM"/>
    </source>
</evidence>
<dbReference type="InterPro" id="IPR026349">
    <property type="entry name" value="CHP04255"/>
</dbReference>
<dbReference type="EMBL" id="CAJSLV010000046">
    <property type="protein sequence ID" value="CAG6392758.1"/>
    <property type="molecule type" value="Genomic_DNA"/>
</dbReference>
<name>A0A9W4GPV0_9ACTN</name>